<evidence type="ECO:0000259" key="4">
    <source>
        <dbReference type="SMART" id="SM01377"/>
    </source>
</evidence>
<protein>
    <recommendedName>
        <fullName evidence="3">Large ribosomal subunit protein eL40</fullName>
    </recommendedName>
</protein>
<reference evidence="7 8" key="1">
    <citation type="submission" date="2018-01" db="EMBL/GenBank/DDBJ databases">
        <title>Metagenomic assembled genomes from two thermal pools in the Uzon Caldera, Kamchatka, Russia.</title>
        <authorList>
            <person name="Wilkins L."/>
            <person name="Ettinger C."/>
        </authorList>
    </citation>
    <scope>NUCLEOTIDE SEQUENCE [LARGE SCALE GENOMIC DNA]</scope>
    <source>
        <strain evidence="7">ZAV-06</strain>
    </source>
</reference>
<dbReference type="Proteomes" id="UP000237153">
    <property type="component" value="Unassembled WGS sequence"/>
</dbReference>
<dbReference type="RefSeq" id="WP_014558436.1">
    <property type="nucleotide sequence ID" value="NZ_DSFH01000036.1"/>
</dbReference>
<dbReference type="EMBL" id="DSFH01000036">
    <property type="protein sequence ID" value="HEW63860.1"/>
    <property type="molecule type" value="Genomic_DNA"/>
</dbReference>
<reference evidence="5" key="2">
    <citation type="journal article" date="2020" name="mSystems">
        <title>Genome- and Community-Level Interaction Insights into Carbon Utilization and Element Cycling Functions of Hydrothermarchaeota in Hydrothermal Sediment.</title>
        <authorList>
            <person name="Zhou Z."/>
            <person name="Liu Y."/>
            <person name="Xu W."/>
            <person name="Pan J."/>
            <person name="Luo Z.H."/>
            <person name="Li M."/>
        </authorList>
    </citation>
    <scope>NUCLEOTIDE SEQUENCE [LARGE SCALE GENOMIC DNA]</scope>
    <source>
        <strain evidence="5">SpSt-1261</strain>
    </source>
</reference>
<evidence type="ECO:0000256" key="1">
    <source>
        <dbReference type="ARBA" id="ARBA00022980"/>
    </source>
</evidence>
<dbReference type="InterPro" id="IPR011332">
    <property type="entry name" value="Ribosomal_zn-bd"/>
</dbReference>
<dbReference type="EMBL" id="JADEZV010000001">
    <property type="protein sequence ID" value="MBE9390664.1"/>
    <property type="molecule type" value="Genomic_DNA"/>
</dbReference>
<dbReference type="AlphaFoldDB" id="A0A2J6N397"/>
<dbReference type="InterPro" id="IPR038587">
    <property type="entry name" value="Ribosomal_eL40_sf"/>
</dbReference>
<feature type="domain" description="Large ribosomal subunit protein eL40" evidence="4">
    <location>
        <begin position="3"/>
        <end position="51"/>
    </location>
</feature>
<dbReference type="EMBL" id="PNIM01000006">
    <property type="protein sequence ID" value="PMB75817.1"/>
    <property type="molecule type" value="Genomic_DNA"/>
</dbReference>
<dbReference type="PANTHER" id="PTHR39649">
    <property type="entry name" value="50S RIBOSOMAL PROTEIN L40E"/>
    <property type="match status" value="1"/>
</dbReference>
<accession>A0A2J6N397</accession>
<dbReference type="GO" id="GO:0005840">
    <property type="term" value="C:ribosome"/>
    <property type="evidence" value="ECO:0007669"/>
    <property type="project" value="UniProtKB-KW"/>
</dbReference>
<dbReference type="NCBIfam" id="NF003161">
    <property type="entry name" value="PRK04136.1"/>
    <property type="match status" value="1"/>
</dbReference>
<organism evidence="7 8">
    <name type="scientific">Fervidicoccus fontis</name>
    <dbReference type="NCBI Taxonomy" id="683846"/>
    <lineage>
        <taxon>Archaea</taxon>
        <taxon>Thermoproteota</taxon>
        <taxon>Thermoprotei</taxon>
        <taxon>Fervidicoccales</taxon>
        <taxon>Fervidicoccaceae</taxon>
        <taxon>Fervidicoccus</taxon>
    </lineage>
</organism>
<dbReference type="OMA" id="FQYKICR"/>
<dbReference type="GO" id="GO:0003735">
    <property type="term" value="F:structural constituent of ribosome"/>
    <property type="evidence" value="ECO:0007669"/>
    <property type="project" value="InterPro"/>
</dbReference>
<evidence type="ECO:0000313" key="5">
    <source>
        <dbReference type="EMBL" id="HEW63860.1"/>
    </source>
</evidence>
<reference evidence="6" key="3">
    <citation type="submission" date="2020-10" db="EMBL/GenBank/DDBJ databases">
        <title>Fervidococcus fontis strain 3639Fd - the first crenarchaeon capable of growth on lipids.</title>
        <authorList>
            <person name="Kochetkova T.V."/>
            <person name="Elcheninov A.G."/>
            <person name="Toschakov S.V."/>
            <person name="Kublanov I.V."/>
        </authorList>
    </citation>
    <scope>NUCLEOTIDE SEQUENCE</scope>
    <source>
        <strain evidence="6">3639Fd</strain>
    </source>
</reference>
<keyword evidence="2 3" id="KW-0687">Ribonucleoprotein</keyword>
<dbReference type="PANTHER" id="PTHR39649:SF1">
    <property type="entry name" value="LARGE RIBOSOMAL SUBUNIT PROTEIN EL40"/>
    <property type="match status" value="1"/>
</dbReference>
<dbReference type="HAMAP" id="MF_00788">
    <property type="entry name" value="Ribosomal_eL40"/>
    <property type="match status" value="1"/>
</dbReference>
<evidence type="ECO:0000313" key="8">
    <source>
        <dbReference type="Proteomes" id="UP000237153"/>
    </source>
</evidence>
<evidence type="ECO:0000256" key="2">
    <source>
        <dbReference type="ARBA" id="ARBA00023274"/>
    </source>
</evidence>
<comment type="similarity">
    <text evidence="3">Belongs to the eukaryotic ribosomal protein eL40 family.</text>
</comment>
<dbReference type="Proteomes" id="UP000652307">
    <property type="component" value="Unassembled WGS sequence"/>
</dbReference>
<comment type="caution">
    <text evidence="7">The sequence shown here is derived from an EMBL/GenBank/DDBJ whole genome shotgun (WGS) entry which is preliminary data.</text>
</comment>
<evidence type="ECO:0000313" key="7">
    <source>
        <dbReference type="EMBL" id="PMB75817.1"/>
    </source>
</evidence>
<dbReference type="GO" id="GO:1990904">
    <property type="term" value="C:ribonucleoprotein complex"/>
    <property type="evidence" value="ECO:0007669"/>
    <property type="project" value="UniProtKB-KW"/>
</dbReference>
<dbReference type="InterPro" id="IPR023657">
    <property type="entry name" value="Ribosomal_eL40_arc"/>
</dbReference>
<sequence>MPIKDPELVEIVTKRVLDKMICRNCGAINPPNATKCRRCGSKNLRPKKKKLGMKKG</sequence>
<dbReference type="GO" id="GO:0006412">
    <property type="term" value="P:translation"/>
    <property type="evidence" value="ECO:0007669"/>
    <property type="project" value="UniProtKB-UniRule"/>
</dbReference>
<keyword evidence="1 3" id="KW-0689">Ribosomal protein</keyword>
<dbReference type="Proteomes" id="UP000886076">
    <property type="component" value="Unassembled WGS sequence"/>
</dbReference>
<gene>
    <name evidence="3" type="primary">rpl40e</name>
    <name evidence="7" type="ORF">C0188_01765</name>
    <name evidence="5" type="ORF">ENO39_02220</name>
    <name evidence="6" type="ORF">IOK49_00995</name>
</gene>
<dbReference type="SMART" id="SM01377">
    <property type="entry name" value="Ribosomal_L40e"/>
    <property type="match status" value="1"/>
</dbReference>
<dbReference type="SUPFAM" id="SSF57829">
    <property type="entry name" value="Zn-binding ribosomal proteins"/>
    <property type="match status" value="1"/>
</dbReference>
<name>A0A2J6N397_9CREN</name>
<evidence type="ECO:0000256" key="3">
    <source>
        <dbReference type="HAMAP-Rule" id="MF_00788"/>
    </source>
</evidence>
<evidence type="ECO:0000313" key="6">
    <source>
        <dbReference type="EMBL" id="MBE9390664.1"/>
    </source>
</evidence>
<dbReference type="GeneID" id="12450407"/>
<proteinExistence type="inferred from homology"/>
<dbReference type="Pfam" id="PF01020">
    <property type="entry name" value="Ribosomal_L40e"/>
    <property type="match status" value="1"/>
</dbReference>
<dbReference type="InterPro" id="IPR001975">
    <property type="entry name" value="Ribosomal_eL40_dom"/>
</dbReference>
<dbReference type="Gene3D" id="4.10.1060.50">
    <property type="match status" value="1"/>
</dbReference>